<dbReference type="PANTHER" id="PTHR44329:SF214">
    <property type="entry name" value="PROTEIN KINASE DOMAIN-CONTAINING PROTEIN"/>
    <property type="match status" value="1"/>
</dbReference>
<accession>A0A9P6HFY3</accession>
<dbReference type="Gene3D" id="1.10.510.10">
    <property type="entry name" value="Transferase(Phosphotransferase) domain 1"/>
    <property type="match status" value="1"/>
</dbReference>
<dbReference type="SMART" id="SM00220">
    <property type="entry name" value="S_TKc"/>
    <property type="match status" value="1"/>
</dbReference>
<dbReference type="SUPFAM" id="SSF56112">
    <property type="entry name" value="Protein kinase-like (PK-like)"/>
    <property type="match status" value="1"/>
</dbReference>
<dbReference type="PROSITE" id="PS00108">
    <property type="entry name" value="PROTEIN_KINASE_ST"/>
    <property type="match status" value="1"/>
</dbReference>
<dbReference type="GO" id="GO:0004674">
    <property type="term" value="F:protein serine/threonine kinase activity"/>
    <property type="evidence" value="ECO:0007669"/>
    <property type="project" value="TreeGrafter"/>
</dbReference>
<dbReference type="OrthoDB" id="346907at2759"/>
<evidence type="ECO:0000313" key="2">
    <source>
        <dbReference type="EMBL" id="KAF9785123.1"/>
    </source>
</evidence>
<dbReference type="GO" id="GO:0005524">
    <property type="term" value="F:ATP binding"/>
    <property type="evidence" value="ECO:0007669"/>
    <property type="project" value="InterPro"/>
</dbReference>
<reference evidence="2" key="2">
    <citation type="submission" date="2020-11" db="EMBL/GenBank/DDBJ databases">
        <authorList>
            <consortium name="DOE Joint Genome Institute"/>
            <person name="Kuo A."/>
            <person name="Miyauchi S."/>
            <person name="Kiss E."/>
            <person name="Drula E."/>
            <person name="Kohler A."/>
            <person name="Sanchez-Garcia M."/>
            <person name="Andreopoulos B."/>
            <person name="Barry K.W."/>
            <person name="Bonito G."/>
            <person name="Buee M."/>
            <person name="Carver A."/>
            <person name="Chen C."/>
            <person name="Cichocki N."/>
            <person name="Clum A."/>
            <person name="Culley D."/>
            <person name="Crous P.W."/>
            <person name="Fauchery L."/>
            <person name="Girlanda M."/>
            <person name="Hayes R."/>
            <person name="Keri Z."/>
            <person name="Labutti K."/>
            <person name="Lipzen A."/>
            <person name="Lombard V."/>
            <person name="Magnuson J."/>
            <person name="Maillard F."/>
            <person name="Morin E."/>
            <person name="Murat C."/>
            <person name="Nolan M."/>
            <person name="Ohm R."/>
            <person name="Pangilinan J."/>
            <person name="Pereira M."/>
            <person name="Perotto S."/>
            <person name="Peter M."/>
            <person name="Riley R."/>
            <person name="Sitrit Y."/>
            <person name="Stielow B."/>
            <person name="Szollosi G."/>
            <person name="Zifcakova L."/>
            <person name="Stursova M."/>
            <person name="Spatafora J.W."/>
            <person name="Tedersoo L."/>
            <person name="Vaario L.-M."/>
            <person name="Yamada A."/>
            <person name="Yan M."/>
            <person name="Wang P."/>
            <person name="Xu J."/>
            <person name="Bruns T."/>
            <person name="Baldrian P."/>
            <person name="Vilgalys R."/>
            <person name="Henrissat B."/>
            <person name="Grigoriev I.V."/>
            <person name="Hibbett D."/>
            <person name="Nagy L.G."/>
            <person name="Martin F.M."/>
        </authorList>
    </citation>
    <scope>NUCLEOTIDE SEQUENCE</scope>
    <source>
        <strain evidence="2">UH-Tt-Lm1</strain>
    </source>
</reference>
<protein>
    <submittedName>
        <fullName evidence="2">Kinase-like domain-containing protein</fullName>
    </submittedName>
</protein>
<dbReference type="PANTHER" id="PTHR44329">
    <property type="entry name" value="SERINE/THREONINE-PROTEIN KINASE TNNI3K-RELATED"/>
    <property type="match status" value="1"/>
</dbReference>
<sequence length="494" mass="55363">MVNGYQRLWTDAAKTNDEAKVVQILTEILTDKEGRSFILNLDRKKAKLCIEILDRGIANHDLKMVERQRFFAALKGLAARHGRLPGSMMITGKVRVEPEVLASGGFADVRRGTYRGHGVAVKALRVALKDDISKIRKQFCEEVVFWSTLSHPNVLKLAGVQGNMDTRQFITISEWMKHGNVMEYIEKHPVNRLELLYGAALGLEYLHGAKLTHGDLKGANILMSNDTPPRACLADFGFMKMVLDPDNPMSCSSHLDGGTLVFMSPELLAPQKFGINHQRPTPQSDVYAFGLVIFQVITGELPFRGFGPTGHIYPVIEGKRPDKPDNAPAIGFSDPLWAFTQRCWHADMKERPQVAEVVEHLGQASAEWNGVMAPHVKAERVVTDSQEPPSDTMKHREIFNQCTNIAQGTATGSRATSAIFSHRDPPSTQFTAVSQELHVNAPEIKPPPELADEPFYPHLNQRYNPPLSLLPRKKWISFRSLKQKFRKFFGLVEE</sequence>
<keyword evidence="2" id="KW-0418">Kinase</keyword>
<name>A0A9P6HFY3_9AGAM</name>
<evidence type="ECO:0000259" key="1">
    <source>
        <dbReference type="PROSITE" id="PS50011"/>
    </source>
</evidence>
<dbReference type="InterPro" id="IPR000719">
    <property type="entry name" value="Prot_kinase_dom"/>
</dbReference>
<dbReference type="EMBL" id="WIUZ02000007">
    <property type="protein sequence ID" value="KAF9785123.1"/>
    <property type="molecule type" value="Genomic_DNA"/>
</dbReference>
<dbReference type="InterPro" id="IPR051681">
    <property type="entry name" value="Ser/Thr_Kinases-Pseudokinases"/>
</dbReference>
<keyword evidence="3" id="KW-1185">Reference proteome</keyword>
<gene>
    <name evidence="2" type="ORF">BJ322DRAFT_1108582</name>
</gene>
<dbReference type="Pfam" id="PF07714">
    <property type="entry name" value="PK_Tyr_Ser-Thr"/>
    <property type="match status" value="1"/>
</dbReference>
<reference evidence="2" key="1">
    <citation type="journal article" date="2020" name="Nat. Commun.">
        <title>Large-scale genome sequencing of mycorrhizal fungi provides insights into the early evolution of symbiotic traits.</title>
        <authorList>
            <person name="Miyauchi S."/>
            <person name="Kiss E."/>
            <person name="Kuo A."/>
            <person name="Drula E."/>
            <person name="Kohler A."/>
            <person name="Sanchez-Garcia M."/>
            <person name="Morin E."/>
            <person name="Andreopoulos B."/>
            <person name="Barry K.W."/>
            <person name="Bonito G."/>
            <person name="Buee M."/>
            <person name="Carver A."/>
            <person name="Chen C."/>
            <person name="Cichocki N."/>
            <person name="Clum A."/>
            <person name="Culley D."/>
            <person name="Crous P.W."/>
            <person name="Fauchery L."/>
            <person name="Girlanda M."/>
            <person name="Hayes R.D."/>
            <person name="Keri Z."/>
            <person name="LaButti K."/>
            <person name="Lipzen A."/>
            <person name="Lombard V."/>
            <person name="Magnuson J."/>
            <person name="Maillard F."/>
            <person name="Murat C."/>
            <person name="Nolan M."/>
            <person name="Ohm R.A."/>
            <person name="Pangilinan J."/>
            <person name="Pereira M.F."/>
            <person name="Perotto S."/>
            <person name="Peter M."/>
            <person name="Pfister S."/>
            <person name="Riley R."/>
            <person name="Sitrit Y."/>
            <person name="Stielow J.B."/>
            <person name="Szollosi G."/>
            <person name="Zifcakova L."/>
            <person name="Stursova M."/>
            <person name="Spatafora J.W."/>
            <person name="Tedersoo L."/>
            <person name="Vaario L.M."/>
            <person name="Yamada A."/>
            <person name="Yan M."/>
            <person name="Wang P."/>
            <person name="Xu J."/>
            <person name="Bruns T."/>
            <person name="Baldrian P."/>
            <person name="Vilgalys R."/>
            <person name="Dunand C."/>
            <person name="Henrissat B."/>
            <person name="Grigoriev I.V."/>
            <person name="Hibbett D."/>
            <person name="Nagy L.G."/>
            <person name="Martin F.M."/>
        </authorList>
    </citation>
    <scope>NUCLEOTIDE SEQUENCE</scope>
    <source>
        <strain evidence="2">UH-Tt-Lm1</strain>
    </source>
</reference>
<evidence type="ECO:0000313" key="3">
    <source>
        <dbReference type="Proteomes" id="UP000736335"/>
    </source>
</evidence>
<dbReference type="AlphaFoldDB" id="A0A9P6HFY3"/>
<dbReference type="InterPro" id="IPR011009">
    <property type="entry name" value="Kinase-like_dom_sf"/>
</dbReference>
<dbReference type="Gene3D" id="3.30.200.20">
    <property type="entry name" value="Phosphorylase Kinase, domain 1"/>
    <property type="match status" value="1"/>
</dbReference>
<feature type="domain" description="Protein kinase" evidence="1">
    <location>
        <begin position="95"/>
        <end position="363"/>
    </location>
</feature>
<keyword evidence="2" id="KW-0808">Transferase</keyword>
<dbReference type="InterPro" id="IPR001245">
    <property type="entry name" value="Ser-Thr/Tyr_kinase_cat_dom"/>
</dbReference>
<organism evidence="2 3">
    <name type="scientific">Thelephora terrestris</name>
    <dbReference type="NCBI Taxonomy" id="56493"/>
    <lineage>
        <taxon>Eukaryota</taxon>
        <taxon>Fungi</taxon>
        <taxon>Dikarya</taxon>
        <taxon>Basidiomycota</taxon>
        <taxon>Agaricomycotina</taxon>
        <taxon>Agaricomycetes</taxon>
        <taxon>Thelephorales</taxon>
        <taxon>Thelephoraceae</taxon>
        <taxon>Thelephora</taxon>
    </lineage>
</organism>
<dbReference type="Proteomes" id="UP000736335">
    <property type="component" value="Unassembled WGS sequence"/>
</dbReference>
<comment type="caution">
    <text evidence="2">The sequence shown here is derived from an EMBL/GenBank/DDBJ whole genome shotgun (WGS) entry which is preliminary data.</text>
</comment>
<dbReference type="PROSITE" id="PS50011">
    <property type="entry name" value="PROTEIN_KINASE_DOM"/>
    <property type="match status" value="1"/>
</dbReference>
<proteinExistence type="predicted"/>
<dbReference type="InterPro" id="IPR008271">
    <property type="entry name" value="Ser/Thr_kinase_AS"/>
</dbReference>